<comment type="function">
    <text evidence="1">Allows the formation of correctly charged Asn-tRNA(Asn) or Gln-tRNA(Gln) through the transamidation of misacylated Asp-tRNA(Asn) or Glu-tRNA(Gln) in organisms which lack either or both of asparaginyl-tRNA or glutaminyl-tRNA synthetases. The reaction takes place in the presence of glutamine and ATP through an activated phospho-Asp-tRNA(Asn) or phospho-Glu-tRNA(Gln).</text>
</comment>
<evidence type="ECO:0000256" key="1">
    <source>
        <dbReference type="HAMAP-Rule" id="MF_00122"/>
    </source>
</evidence>
<dbReference type="GO" id="GO:0050567">
    <property type="term" value="F:glutaminyl-tRNA synthase (glutamine-hydrolyzing) activity"/>
    <property type="evidence" value="ECO:0007669"/>
    <property type="project" value="UniProtKB-UniRule"/>
</dbReference>
<dbReference type="GO" id="GO:0006450">
    <property type="term" value="P:regulation of translational fidelity"/>
    <property type="evidence" value="ECO:0007669"/>
    <property type="project" value="InterPro"/>
</dbReference>
<dbReference type="NCBIfam" id="TIGR00135">
    <property type="entry name" value="gatC"/>
    <property type="match status" value="1"/>
</dbReference>
<comment type="catalytic activity">
    <reaction evidence="1">
        <text>L-aspartyl-tRNA(Asn) + L-glutamine + ATP + H2O = L-asparaginyl-tRNA(Asn) + L-glutamate + ADP + phosphate + 2 H(+)</text>
        <dbReference type="Rhea" id="RHEA:14513"/>
        <dbReference type="Rhea" id="RHEA-COMP:9674"/>
        <dbReference type="Rhea" id="RHEA-COMP:9677"/>
        <dbReference type="ChEBI" id="CHEBI:15377"/>
        <dbReference type="ChEBI" id="CHEBI:15378"/>
        <dbReference type="ChEBI" id="CHEBI:29985"/>
        <dbReference type="ChEBI" id="CHEBI:30616"/>
        <dbReference type="ChEBI" id="CHEBI:43474"/>
        <dbReference type="ChEBI" id="CHEBI:58359"/>
        <dbReference type="ChEBI" id="CHEBI:78515"/>
        <dbReference type="ChEBI" id="CHEBI:78516"/>
        <dbReference type="ChEBI" id="CHEBI:456216"/>
    </reaction>
</comment>
<keyword evidence="1" id="KW-0648">Protein biosynthesis</keyword>
<dbReference type="HAMAP" id="MF_00122">
    <property type="entry name" value="GatC"/>
    <property type="match status" value="1"/>
</dbReference>
<keyword evidence="2" id="KW-0808">Transferase</keyword>
<dbReference type="EMBL" id="FMSV02000558">
    <property type="protein sequence ID" value="SEH09216.1"/>
    <property type="molecule type" value="Genomic_DNA"/>
</dbReference>
<dbReference type="GO" id="GO:0006412">
    <property type="term" value="P:translation"/>
    <property type="evidence" value="ECO:0007669"/>
    <property type="project" value="UniProtKB-UniRule"/>
</dbReference>
<protein>
    <recommendedName>
        <fullName evidence="1">Aspartyl/glutamyl-tRNA(Asn/Gln) amidotransferase subunit C</fullName>
        <shortName evidence="1">Asp/Glu-ADT subunit C</shortName>
        <ecNumber evidence="1">6.3.5.-</ecNumber>
    </recommendedName>
</protein>
<dbReference type="EC" id="6.3.5.-" evidence="1"/>
<gene>
    <name evidence="2" type="primary">gatC_1</name>
    <name evidence="1" type="synonym">gatC</name>
    <name evidence="3" type="synonym">gatC_2</name>
    <name evidence="4" type="synonym">gatC_3</name>
    <name evidence="2" type="ORF">MBHS_00573</name>
    <name evidence="3" type="ORF">MBHS_05110</name>
    <name evidence="4" type="ORF">MBHS_05236</name>
</gene>
<dbReference type="GO" id="GO:0016740">
    <property type="term" value="F:transferase activity"/>
    <property type="evidence" value="ECO:0007669"/>
    <property type="project" value="UniProtKB-KW"/>
</dbReference>
<dbReference type="Pfam" id="PF02686">
    <property type="entry name" value="GatC"/>
    <property type="match status" value="1"/>
</dbReference>
<dbReference type="EMBL" id="FMSV02000561">
    <property type="protein sequence ID" value="SEH09341.1"/>
    <property type="molecule type" value="Genomic_DNA"/>
</dbReference>
<accession>A0A1H6F6S8</accession>
<keyword evidence="1 2" id="KW-0436">Ligase</keyword>
<comment type="subunit">
    <text evidence="1">Heterotrimer of A, B and C subunits.</text>
</comment>
<dbReference type="GO" id="GO:0005524">
    <property type="term" value="F:ATP binding"/>
    <property type="evidence" value="ECO:0007669"/>
    <property type="project" value="UniProtKB-KW"/>
</dbReference>
<dbReference type="SUPFAM" id="SSF141000">
    <property type="entry name" value="Glu-tRNAGln amidotransferase C subunit"/>
    <property type="match status" value="1"/>
</dbReference>
<dbReference type="InterPro" id="IPR003837">
    <property type="entry name" value="GatC"/>
</dbReference>
<keyword evidence="1" id="KW-0067">ATP-binding</keyword>
<dbReference type="PANTHER" id="PTHR15004:SF0">
    <property type="entry name" value="GLUTAMYL-TRNA(GLN) AMIDOTRANSFERASE SUBUNIT C, MITOCHONDRIAL"/>
    <property type="match status" value="1"/>
</dbReference>
<comment type="catalytic activity">
    <reaction evidence="1">
        <text>L-glutamyl-tRNA(Gln) + L-glutamine + ATP + H2O = L-glutaminyl-tRNA(Gln) + L-glutamate + ADP + phosphate + H(+)</text>
        <dbReference type="Rhea" id="RHEA:17521"/>
        <dbReference type="Rhea" id="RHEA-COMP:9681"/>
        <dbReference type="Rhea" id="RHEA-COMP:9684"/>
        <dbReference type="ChEBI" id="CHEBI:15377"/>
        <dbReference type="ChEBI" id="CHEBI:15378"/>
        <dbReference type="ChEBI" id="CHEBI:29985"/>
        <dbReference type="ChEBI" id="CHEBI:30616"/>
        <dbReference type="ChEBI" id="CHEBI:43474"/>
        <dbReference type="ChEBI" id="CHEBI:58359"/>
        <dbReference type="ChEBI" id="CHEBI:78520"/>
        <dbReference type="ChEBI" id="CHEBI:78521"/>
        <dbReference type="ChEBI" id="CHEBI:456216"/>
    </reaction>
</comment>
<proteinExistence type="inferred from homology"/>
<dbReference type="AlphaFoldDB" id="A0A1H6F6S8"/>
<dbReference type="Gene3D" id="1.10.20.60">
    <property type="entry name" value="Glu-tRNAGln amidotransferase C subunit, N-terminal domain"/>
    <property type="match status" value="1"/>
</dbReference>
<keyword evidence="5" id="KW-1185">Reference proteome</keyword>
<name>A0A1H6F6S8_9GAMM</name>
<dbReference type="EMBL" id="FMSV02000089">
    <property type="protein sequence ID" value="SEH04724.1"/>
    <property type="molecule type" value="Genomic_DNA"/>
</dbReference>
<dbReference type="OrthoDB" id="9794326at2"/>
<evidence type="ECO:0000313" key="2">
    <source>
        <dbReference type="EMBL" id="SEH04724.1"/>
    </source>
</evidence>
<dbReference type="Proteomes" id="UP000236724">
    <property type="component" value="Unassembled WGS sequence"/>
</dbReference>
<dbReference type="InterPro" id="IPR036113">
    <property type="entry name" value="Asp/Glu-ADT_sf_sub_c"/>
</dbReference>
<evidence type="ECO:0000313" key="5">
    <source>
        <dbReference type="Proteomes" id="UP000236724"/>
    </source>
</evidence>
<evidence type="ECO:0000313" key="3">
    <source>
        <dbReference type="EMBL" id="SEH09216.1"/>
    </source>
</evidence>
<dbReference type="RefSeq" id="WP_103918764.1">
    <property type="nucleotide sequence ID" value="NZ_FMSV02000089.1"/>
</dbReference>
<reference evidence="2 5" key="1">
    <citation type="submission" date="2016-10" db="EMBL/GenBank/DDBJ databases">
        <authorList>
            <person name="de Groot N.N."/>
        </authorList>
    </citation>
    <scope>NUCLEOTIDE SEQUENCE [LARGE SCALE GENOMIC DNA]</scope>
    <source>
        <strain evidence="2">MBHS1</strain>
    </source>
</reference>
<organism evidence="2 5">
    <name type="scientific">Candidatus Venteria ishoeyi</name>
    <dbReference type="NCBI Taxonomy" id="1899563"/>
    <lineage>
        <taxon>Bacteria</taxon>
        <taxon>Pseudomonadati</taxon>
        <taxon>Pseudomonadota</taxon>
        <taxon>Gammaproteobacteria</taxon>
        <taxon>Thiotrichales</taxon>
        <taxon>Thiotrichaceae</taxon>
        <taxon>Venteria</taxon>
    </lineage>
</organism>
<comment type="similarity">
    <text evidence="1">Belongs to the GatC family.</text>
</comment>
<dbReference type="PANTHER" id="PTHR15004">
    <property type="entry name" value="GLUTAMYL-TRNA(GLN) AMIDOTRANSFERASE SUBUNIT C, MITOCHONDRIAL"/>
    <property type="match status" value="1"/>
</dbReference>
<sequence length="95" mass="10556">MSLDKAAVEKIAHLARISLSAEDVPHYTQDLSNILDLVEQMSQVDTSDITPMAHPLDANARLREDEVKETDQRQAFQSIAPQVEAGVYLVPKVIE</sequence>
<evidence type="ECO:0000313" key="4">
    <source>
        <dbReference type="EMBL" id="SEH09341.1"/>
    </source>
</evidence>
<dbReference type="GO" id="GO:0070681">
    <property type="term" value="P:glutaminyl-tRNAGln biosynthesis via transamidation"/>
    <property type="evidence" value="ECO:0007669"/>
    <property type="project" value="TreeGrafter"/>
</dbReference>
<keyword evidence="1" id="KW-0547">Nucleotide-binding</keyword>